<feature type="compositionally biased region" description="Polar residues" evidence="2">
    <location>
        <begin position="252"/>
        <end position="262"/>
    </location>
</feature>
<dbReference type="STRING" id="98765.A0A2R6NSL1"/>
<feature type="compositionally biased region" description="Polar residues" evidence="2">
    <location>
        <begin position="277"/>
        <end position="293"/>
    </location>
</feature>
<evidence type="ECO:0000256" key="2">
    <source>
        <dbReference type="SAM" id="MobiDB-lite"/>
    </source>
</evidence>
<reference evidence="3 4" key="1">
    <citation type="submission" date="2018-02" db="EMBL/GenBank/DDBJ databases">
        <title>Genome sequence of the basidiomycete white-rot fungus Phlebia centrifuga.</title>
        <authorList>
            <person name="Granchi Z."/>
            <person name="Peng M."/>
            <person name="de Vries R.P."/>
            <person name="Hilden K."/>
            <person name="Makela M.R."/>
            <person name="Grigoriev I."/>
            <person name="Riley R."/>
        </authorList>
    </citation>
    <scope>NUCLEOTIDE SEQUENCE [LARGE SCALE GENOMIC DNA]</scope>
    <source>
        <strain evidence="3 4">FBCC195</strain>
    </source>
</reference>
<protein>
    <submittedName>
        <fullName evidence="3">Uncharacterized protein</fullName>
    </submittedName>
</protein>
<feature type="region of interest" description="Disordered" evidence="2">
    <location>
        <begin position="589"/>
        <end position="669"/>
    </location>
</feature>
<accession>A0A2R6NSL1</accession>
<feature type="compositionally biased region" description="Basic and acidic residues" evidence="2">
    <location>
        <begin position="263"/>
        <end position="276"/>
    </location>
</feature>
<evidence type="ECO:0000313" key="3">
    <source>
        <dbReference type="EMBL" id="PSR75906.1"/>
    </source>
</evidence>
<feature type="region of interest" description="Disordered" evidence="2">
    <location>
        <begin position="227"/>
        <end position="326"/>
    </location>
</feature>
<feature type="region of interest" description="Disordered" evidence="2">
    <location>
        <begin position="351"/>
        <end position="447"/>
    </location>
</feature>
<feature type="compositionally biased region" description="Low complexity" evidence="2">
    <location>
        <begin position="596"/>
        <end position="609"/>
    </location>
</feature>
<organism evidence="3 4">
    <name type="scientific">Hermanssonia centrifuga</name>
    <dbReference type="NCBI Taxonomy" id="98765"/>
    <lineage>
        <taxon>Eukaryota</taxon>
        <taxon>Fungi</taxon>
        <taxon>Dikarya</taxon>
        <taxon>Basidiomycota</taxon>
        <taxon>Agaricomycotina</taxon>
        <taxon>Agaricomycetes</taxon>
        <taxon>Polyporales</taxon>
        <taxon>Meruliaceae</taxon>
        <taxon>Hermanssonia</taxon>
    </lineage>
</organism>
<name>A0A2R6NSL1_9APHY</name>
<gene>
    <name evidence="3" type="ORF">PHLCEN_2v8820</name>
</gene>
<proteinExistence type="predicted"/>
<feature type="region of interest" description="Disordered" evidence="2">
    <location>
        <begin position="483"/>
        <end position="517"/>
    </location>
</feature>
<dbReference type="EMBL" id="MLYV02000872">
    <property type="protein sequence ID" value="PSR75906.1"/>
    <property type="molecule type" value="Genomic_DNA"/>
</dbReference>
<feature type="compositionally biased region" description="Polar residues" evidence="2">
    <location>
        <begin position="351"/>
        <end position="378"/>
    </location>
</feature>
<evidence type="ECO:0000313" key="4">
    <source>
        <dbReference type="Proteomes" id="UP000186601"/>
    </source>
</evidence>
<keyword evidence="1" id="KW-0175">Coiled coil</keyword>
<sequence>MSSRTADNDHLRRLIDQRAARADLHGRFPSLSEFSDSPSIYSHSHFSPRIDRVDTETTPNVVHDIVYSHHRNPSVSRSPLSDRERLYIPHASSLDLEDDIRPDYPDMNANDENDTSPEGDDEETEVYRVSTYGPKMTVHSRAPWETGEDTIEEPDEGDSASKRGFKFSKVDQARKPWGLGGRSLGEPRPSIDSTRSQYKGKQSFDTVSSNVSASGALLALAQASMSSTSLIRSPSPQTGLRDRLALPRFRSRTPSSTANNIESNERSHQTGRHLDSPRSSPVSYLQAPSPTDSDFSRMDSRTSYSGPPSPYLPPTRQDYHPYANPDLVNQFIPESYPAHRLEELHALAHSAPQSPVVTRSESMATLTDSSTATTINTVSHSQSGSSSMTPGTSMASVPPAAEFSPTARSFSKGISAPMPIGTGATRSSQSPGSDEAGDHATNVNARGDGAVMPIQGLAGWSESTCSTPIKLISLEEAQAQARERSRSVTASGAVFSSPSVSMLQESESGHNPDSQATSAWARMRTVSAGGAQSRTNALASAVELHTPARVALDNSSSYNQGRGPLPHKTVVKKKSGFMRLFNGKEKAQYAYPPMPSISSDTVSSTQSSTRSRKQSSHRVPVPSITASLIEDSEGGSGSSDYRSDEGNKASQNPALALTPRERQLSVRRNAPDLSIVTSSSPTIVVSPLVHQEPVSIPSSAASDITFSSITSPSENPRSANFVALSLRPVSTMFSADFNGISTPDSGHPSLDLDLGTPTTSTTAISPRSPMFLSAVDSVSSDAKRLLSVTSPQQEDQSIVIQALQEQIMTARRAWQQQLWELEGQVRDLKAEVEDLRSEDTKPYCTVCGRGSTARRMEGAARIEDLQKAGVKVGGVVNRPRARTGVGSRFASAT</sequence>
<dbReference type="AlphaFoldDB" id="A0A2R6NSL1"/>
<feature type="compositionally biased region" description="Polar residues" evidence="2">
    <location>
        <begin position="191"/>
        <end position="207"/>
    </location>
</feature>
<comment type="caution">
    <text evidence="3">The sequence shown here is derived from an EMBL/GenBank/DDBJ whole genome shotgun (WGS) entry which is preliminary data.</text>
</comment>
<feature type="compositionally biased region" description="Low complexity" evidence="2">
    <location>
        <begin position="379"/>
        <end position="396"/>
    </location>
</feature>
<feature type="compositionally biased region" description="Polar residues" evidence="2">
    <location>
        <begin position="487"/>
        <end position="517"/>
    </location>
</feature>
<feature type="compositionally biased region" description="Acidic residues" evidence="2">
    <location>
        <begin position="109"/>
        <end position="124"/>
    </location>
</feature>
<dbReference type="Proteomes" id="UP000186601">
    <property type="component" value="Unassembled WGS sequence"/>
</dbReference>
<feature type="compositionally biased region" description="Acidic residues" evidence="2">
    <location>
        <begin position="146"/>
        <end position="158"/>
    </location>
</feature>
<evidence type="ECO:0000256" key="1">
    <source>
        <dbReference type="SAM" id="Coils"/>
    </source>
</evidence>
<feature type="region of interest" description="Disordered" evidence="2">
    <location>
        <begin position="91"/>
        <end position="208"/>
    </location>
</feature>
<keyword evidence="4" id="KW-1185">Reference proteome</keyword>
<dbReference type="OrthoDB" id="2565072at2759"/>
<feature type="coiled-coil region" evidence="1">
    <location>
        <begin position="811"/>
        <end position="838"/>
    </location>
</feature>